<dbReference type="Proteomes" id="UP000298061">
    <property type="component" value="Unassembled WGS sequence"/>
</dbReference>
<organism evidence="1 2">
    <name type="scientific">Hericium alpestre</name>
    <dbReference type="NCBI Taxonomy" id="135208"/>
    <lineage>
        <taxon>Eukaryota</taxon>
        <taxon>Fungi</taxon>
        <taxon>Dikarya</taxon>
        <taxon>Basidiomycota</taxon>
        <taxon>Agaricomycotina</taxon>
        <taxon>Agaricomycetes</taxon>
        <taxon>Russulales</taxon>
        <taxon>Hericiaceae</taxon>
        <taxon>Hericium</taxon>
    </lineage>
</organism>
<evidence type="ECO:0000313" key="2">
    <source>
        <dbReference type="Proteomes" id="UP000298061"/>
    </source>
</evidence>
<keyword evidence="2" id="KW-1185">Reference proteome</keyword>
<name>A0A4Z0A1S1_9AGAM</name>
<sequence length="271" mass="30240">MVRKPTLVAPGGIVEYGKYIQALENTPLSPVAWSDEHDTFIYRPPLGQPNTFAYRRAAYLPDVPNDDFAVAGTPQEQDPLLLLHRPSATNAFQASLAPPPHAGGHGLNFNAQPLTVVGPSFVHWLEQMVNISPTVPSRVGILSLEMPDLEAHRAELANSGPPESWSNSEQWVWWSGDWARDFIQQTQTGQPLPPLDKPTVWSSHRRVWGLNVRLAPIRESVEVGEVVIHPEDDAEPEAELEVNWAEGLESYRIFATVNEVYVSPQFFEDPE</sequence>
<reference evidence="1 2" key="1">
    <citation type="submission" date="2019-02" db="EMBL/GenBank/DDBJ databases">
        <title>Genome sequencing of the rare red list fungi Hericium alpestre (H. flagellum).</title>
        <authorList>
            <person name="Buettner E."/>
            <person name="Kellner H."/>
        </authorList>
    </citation>
    <scope>NUCLEOTIDE SEQUENCE [LARGE SCALE GENOMIC DNA]</scope>
    <source>
        <strain evidence="1 2">DSM 108284</strain>
    </source>
</reference>
<accession>A0A4Z0A1S1</accession>
<gene>
    <name evidence="1" type="ORF">EWM64_g3717</name>
</gene>
<dbReference type="OrthoDB" id="3262937at2759"/>
<comment type="caution">
    <text evidence="1">The sequence shown here is derived from an EMBL/GenBank/DDBJ whole genome shotgun (WGS) entry which is preliminary data.</text>
</comment>
<dbReference type="AlphaFoldDB" id="A0A4Z0A1S1"/>
<proteinExistence type="predicted"/>
<evidence type="ECO:0000313" key="1">
    <source>
        <dbReference type="EMBL" id="TFY80293.1"/>
    </source>
</evidence>
<protein>
    <submittedName>
        <fullName evidence="1">Uncharacterized protein</fullName>
    </submittedName>
</protein>
<dbReference type="EMBL" id="SFCI01000360">
    <property type="protein sequence ID" value="TFY80293.1"/>
    <property type="molecule type" value="Genomic_DNA"/>
</dbReference>